<keyword evidence="2" id="KW-1185">Reference proteome</keyword>
<evidence type="ECO:0000313" key="2">
    <source>
        <dbReference type="Proteomes" id="UP000006875"/>
    </source>
</evidence>
<dbReference type="PANTHER" id="PTHR12526">
    <property type="entry name" value="GLYCOSYLTRANSFERASE"/>
    <property type="match status" value="1"/>
</dbReference>
<keyword evidence="1" id="KW-0614">Plasmid</keyword>
<gene>
    <name evidence="1" type="ordered locus">Ilyop_2683</name>
</gene>
<dbReference type="Gene3D" id="3.40.50.2000">
    <property type="entry name" value="Glycogen Phosphorylase B"/>
    <property type="match status" value="2"/>
</dbReference>
<name>E3HCP4_ILYPC</name>
<dbReference type="Pfam" id="PF13692">
    <property type="entry name" value="Glyco_trans_1_4"/>
    <property type="match status" value="1"/>
</dbReference>
<dbReference type="GO" id="GO:0016740">
    <property type="term" value="F:transferase activity"/>
    <property type="evidence" value="ECO:0007669"/>
    <property type="project" value="UniProtKB-KW"/>
</dbReference>
<dbReference type="Proteomes" id="UP000006875">
    <property type="component" value="Plasmid pILYOP01"/>
</dbReference>
<dbReference type="EMBL" id="CP002282">
    <property type="protein sequence ID" value="ADO84439.1"/>
    <property type="molecule type" value="Genomic_DNA"/>
</dbReference>
<accession>E3HCP4</accession>
<dbReference type="PANTHER" id="PTHR12526:SF637">
    <property type="entry name" value="GLYCOSYLTRANSFERASE EPSF-RELATED"/>
    <property type="match status" value="1"/>
</dbReference>
<organism evidence="1 2">
    <name type="scientific">Ilyobacter polytropus (strain ATCC 51220 / DSM 2926 / LMG 16218 / CuHBu1)</name>
    <dbReference type="NCBI Taxonomy" id="572544"/>
    <lineage>
        <taxon>Bacteria</taxon>
        <taxon>Fusobacteriati</taxon>
        <taxon>Fusobacteriota</taxon>
        <taxon>Fusobacteriia</taxon>
        <taxon>Fusobacteriales</taxon>
        <taxon>Fusobacteriaceae</taxon>
        <taxon>Ilyobacter</taxon>
    </lineage>
</organism>
<reference evidence="1 2" key="1">
    <citation type="journal article" date="2010" name="Stand. Genomic Sci.">
        <title>Complete genome sequence of Ilyobacter polytropus type strain (CuHbu1).</title>
        <authorList>
            <person name="Sikorski J."/>
            <person name="Chertkov O."/>
            <person name="Lapidus A."/>
            <person name="Nolan M."/>
            <person name="Lucas S."/>
            <person name="Del Rio T.G."/>
            <person name="Tice H."/>
            <person name="Cheng J.F."/>
            <person name="Tapia R."/>
            <person name="Han C."/>
            <person name="Goodwin L."/>
            <person name="Pitluck S."/>
            <person name="Liolios K."/>
            <person name="Ivanova N."/>
            <person name="Mavromatis K."/>
            <person name="Mikhailova N."/>
            <person name="Pati A."/>
            <person name="Chen A."/>
            <person name="Palaniappan K."/>
            <person name="Land M."/>
            <person name="Hauser L."/>
            <person name="Chang Y.J."/>
            <person name="Jeffries C.D."/>
            <person name="Brambilla E."/>
            <person name="Yasawong M."/>
            <person name="Rohde M."/>
            <person name="Pukall R."/>
            <person name="Spring S."/>
            <person name="Goker M."/>
            <person name="Woyke T."/>
            <person name="Bristow J."/>
            <person name="Eisen J.A."/>
            <person name="Markowitz V."/>
            <person name="Hugenholtz P."/>
            <person name="Kyrpides N.C."/>
            <person name="Klenk H.P."/>
        </authorList>
    </citation>
    <scope>NUCLEOTIDE SEQUENCE [LARGE SCALE GENOMIC DNA]</scope>
    <source>
        <strain evidence="2">ATCC 51220 / DSM 2926 / LMG 16218 / CuHBu1</strain>
        <plasmid evidence="2">pILYOP01</plasmid>
    </source>
</reference>
<dbReference type="SUPFAM" id="SSF53756">
    <property type="entry name" value="UDP-Glycosyltransferase/glycogen phosphorylase"/>
    <property type="match status" value="1"/>
</dbReference>
<sequence length="388" mass="44276">MKIVHINTSDMNGGAAIAAHRLHLSMLKQGIDSKMLVLTKSSDELNIKPAIDGDFEKHIFSKIRIIREKLIFNKYKNRENPIMFSSGKYGIDISQHPYIKEADIILLHWINGGYLSLESIAKLGKLGKKTRWTLHDMWAFTGGCHYANDCKNYEKKCGNCSILKTNKEKDITRKIWKKKEKIFKELDIEIITCSNWLGECAKNSSLLKNKKIIVQANVLDTNIFKSLDKEFCKKVLNLDNEKQYICFGAINSTGDLRKGWKYLNEALILLDKENPKLKEKVELLVFGASHGNDIEKLPFKTKFLGRVYDESTLALIYNSARIFVAPSLEDNFPNTVNESIHCGIPTISFNVGGLPDMISHKENGYLAKYKDVKDLIEGIKWGLERKKI</sequence>
<dbReference type="CAZy" id="GT4">
    <property type="family name" value="Glycosyltransferase Family 4"/>
</dbReference>
<dbReference type="OrthoDB" id="9768685at2"/>
<dbReference type="KEGG" id="ipo:Ilyop_2683"/>
<evidence type="ECO:0000313" key="1">
    <source>
        <dbReference type="EMBL" id="ADO84439.1"/>
    </source>
</evidence>
<dbReference type="RefSeq" id="WP_013389096.1">
    <property type="nucleotide sequence ID" value="NC_014633.1"/>
</dbReference>
<dbReference type="AlphaFoldDB" id="E3HCP4"/>
<protein>
    <submittedName>
        <fullName evidence="1">Glycosyl transferase group 1</fullName>
    </submittedName>
</protein>
<geneLocation type="plasmid" evidence="1 2">
    <name>pILYOP01</name>
</geneLocation>
<dbReference type="HOGENOM" id="CLU_009583_28_2_0"/>
<proteinExistence type="predicted"/>
<keyword evidence="1" id="KW-0808">Transferase</keyword>